<accession>A0ABR7CZ36</accession>
<keyword evidence="1" id="KW-0732">Signal</keyword>
<name>A0ABR7CZ36_9BACT</name>
<dbReference type="PROSITE" id="PS51257">
    <property type="entry name" value="PROKAR_LIPOPROTEIN"/>
    <property type="match status" value="1"/>
</dbReference>
<evidence type="ECO:0000256" key="1">
    <source>
        <dbReference type="SAM" id="SignalP"/>
    </source>
</evidence>
<sequence length="337" mass="36797">MKCVLFCLLAIFVMGSFGSLMTGCSDDDEKPGILEEKYFMVLDATYVWGGFPAATSELSVGQVNINKNVLAGGSSVVTINSEEEVSEIYVAVSGETEGYYRFDPTISRAGTNMYNVILLVSQNLEGDFTIRIATKTVNGEITKEFTTNVKYIAAGTGALQVSLSFDNEKDVDLYLVKPDGAVIYYGNRDNYRESDDETEGTEEVIYGLDVDSNAGCGIDGINNENIFYPDGYVQSGKYEVWVNMYQNCDKLIATNWVVTAIYKGALLSPTWGQNPVTGVFPVNTPSNSIGSDLNDLAVKVMEFSISDGSRAVMSLNGKKLKPLPESAKLKLQQAKQR</sequence>
<dbReference type="EMBL" id="JACOOH010000002">
    <property type="protein sequence ID" value="MBC5620590.1"/>
    <property type="molecule type" value="Genomic_DNA"/>
</dbReference>
<feature type="signal peptide" evidence="1">
    <location>
        <begin position="1"/>
        <end position="22"/>
    </location>
</feature>
<reference evidence="2 3" key="1">
    <citation type="submission" date="2020-08" db="EMBL/GenBank/DDBJ databases">
        <title>Genome public.</title>
        <authorList>
            <person name="Liu C."/>
            <person name="Sun Q."/>
        </authorList>
    </citation>
    <scope>NUCLEOTIDE SEQUENCE [LARGE SCALE GENOMIC DNA]</scope>
    <source>
        <strain evidence="2 3">NSJ-56</strain>
    </source>
</reference>
<evidence type="ECO:0000313" key="2">
    <source>
        <dbReference type="EMBL" id="MBC5620590.1"/>
    </source>
</evidence>
<dbReference type="Proteomes" id="UP000646484">
    <property type="component" value="Unassembled WGS sequence"/>
</dbReference>
<proteinExistence type="predicted"/>
<gene>
    <name evidence="2" type="ORF">H8S64_05715</name>
</gene>
<organism evidence="2 3">
    <name type="scientific">Butyricimonas hominis</name>
    <dbReference type="NCBI Taxonomy" id="2763032"/>
    <lineage>
        <taxon>Bacteria</taxon>
        <taxon>Pseudomonadati</taxon>
        <taxon>Bacteroidota</taxon>
        <taxon>Bacteroidia</taxon>
        <taxon>Bacteroidales</taxon>
        <taxon>Odoribacteraceae</taxon>
        <taxon>Butyricimonas</taxon>
    </lineage>
</organism>
<comment type="caution">
    <text evidence="2">The sequence shown here is derived from an EMBL/GenBank/DDBJ whole genome shotgun (WGS) entry which is preliminary data.</text>
</comment>
<keyword evidence="3" id="KW-1185">Reference proteome</keyword>
<feature type="chain" id="PRO_5045281859" evidence="1">
    <location>
        <begin position="23"/>
        <end position="337"/>
    </location>
</feature>
<protein>
    <submittedName>
        <fullName evidence="2">Uncharacterized protein</fullName>
    </submittedName>
</protein>
<evidence type="ECO:0000313" key="3">
    <source>
        <dbReference type="Proteomes" id="UP000646484"/>
    </source>
</evidence>
<dbReference type="RefSeq" id="WP_186975313.1">
    <property type="nucleotide sequence ID" value="NZ_JACOOH010000002.1"/>
</dbReference>